<dbReference type="CDD" id="cd12148">
    <property type="entry name" value="fungal_TF_MHR"/>
    <property type="match status" value="1"/>
</dbReference>
<evidence type="ECO:0000256" key="5">
    <source>
        <dbReference type="ARBA" id="ARBA00023163"/>
    </source>
</evidence>
<evidence type="ECO:0000313" key="9">
    <source>
        <dbReference type="Proteomes" id="UP000065495"/>
    </source>
</evidence>
<dbReference type="CDD" id="cd00067">
    <property type="entry name" value="GAL4"/>
    <property type="match status" value="1"/>
</dbReference>
<dbReference type="AlphaFoldDB" id="W0TI53"/>
<dbReference type="InterPro" id="IPR050675">
    <property type="entry name" value="OAF3"/>
</dbReference>
<evidence type="ECO:0000313" key="8">
    <source>
        <dbReference type="EMBL" id="BAO42501.1"/>
    </source>
</evidence>
<accession>W0TI53</accession>
<dbReference type="PROSITE" id="PS00463">
    <property type="entry name" value="ZN2_CY6_FUNGAL_1"/>
    <property type="match status" value="1"/>
</dbReference>
<keyword evidence="6" id="KW-0539">Nucleus</keyword>
<organism evidence="8 9">
    <name type="scientific">Kluyveromyces marxianus (strain DMKU3-1042 / BCC 29191 / NBRC 104275)</name>
    <name type="common">Yeast</name>
    <name type="synonym">Candida kefyr</name>
    <dbReference type="NCBI Taxonomy" id="1003335"/>
    <lineage>
        <taxon>Eukaryota</taxon>
        <taxon>Fungi</taxon>
        <taxon>Dikarya</taxon>
        <taxon>Ascomycota</taxon>
        <taxon>Saccharomycotina</taxon>
        <taxon>Saccharomycetes</taxon>
        <taxon>Saccharomycetales</taxon>
        <taxon>Saccharomycetaceae</taxon>
        <taxon>Kluyveromyces</taxon>
    </lineage>
</organism>
<reference evidence="8 9" key="1">
    <citation type="journal article" date="2015" name="Biotechnol. Biofuels">
        <title>Genetic basis of the highly efficient yeast Kluyveromyces marxianus: complete genome sequence and transcriptome analyses.</title>
        <authorList>
            <person name="Lertwattanasakul N."/>
            <person name="Kosaka T."/>
            <person name="Hosoyama A."/>
            <person name="Suzuki Y."/>
            <person name="Rodrussamee N."/>
            <person name="Matsutani M."/>
            <person name="Murata M."/>
            <person name="Fujimoto N."/>
            <person name="Suprayogi"/>
            <person name="Tsuchikane K."/>
            <person name="Limtong S."/>
            <person name="Fujita N."/>
            <person name="Yamada M."/>
        </authorList>
    </citation>
    <scope>NUCLEOTIDE SEQUENCE [LARGE SCALE GENOMIC DNA]</scope>
    <source>
        <strain evidence="9">DMKU3-1042 / BCC 29191 / NBRC 104275</strain>
    </source>
</reference>
<evidence type="ECO:0000259" key="7">
    <source>
        <dbReference type="PROSITE" id="PS50048"/>
    </source>
</evidence>
<proteinExistence type="predicted"/>
<dbReference type="Pfam" id="PF00172">
    <property type="entry name" value="Zn_clus"/>
    <property type="match status" value="1"/>
</dbReference>
<keyword evidence="2" id="KW-0862">Zinc</keyword>
<dbReference type="EMBL" id="AP012220">
    <property type="protein sequence ID" value="BAO42501.1"/>
    <property type="molecule type" value="Genomic_DNA"/>
</dbReference>
<evidence type="ECO:0000256" key="6">
    <source>
        <dbReference type="ARBA" id="ARBA00023242"/>
    </source>
</evidence>
<keyword evidence="1" id="KW-0479">Metal-binding</keyword>
<name>W0TI53_KLUMD</name>
<dbReference type="GO" id="GO:0000981">
    <property type="term" value="F:DNA-binding transcription factor activity, RNA polymerase II-specific"/>
    <property type="evidence" value="ECO:0007669"/>
    <property type="project" value="InterPro"/>
</dbReference>
<dbReference type="SUPFAM" id="SSF57701">
    <property type="entry name" value="Zn2/Cys6 DNA-binding domain"/>
    <property type="match status" value="1"/>
</dbReference>
<dbReference type="Gene3D" id="4.10.240.10">
    <property type="entry name" value="Zn(2)-C6 fungal-type DNA-binding domain"/>
    <property type="match status" value="1"/>
</dbReference>
<dbReference type="RefSeq" id="XP_022678244.1">
    <property type="nucleotide sequence ID" value="XM_022821933.1"/>
</dbReference>
<dbReference type="GO" id="GO:0008270">
    <property type="term" value="F:zinc ion binding"/>
    <property type="evidence" value="ECO:0007669"/>
    <property type="project" value="InterPro"/>
</dbReference>
<evidence type="ECO:0000256" key="4">
    <source>
        <dbReference type="ARBA" id="ARBA00023125"/>
    </source>
</evidence>
<evidence type="ECO:0000256" key="1">
    <source>
        <dbReference type="ARBA" id="ARBA00022723"/>
    </source>
</evidence>
<dbReference type="PROSITE" id="PS50048">
    <property type="entry name" value="ZN2_CY6_FUNGAL_2"/>
    <property type="match status" value="1"/>
</dbReference>
<dbReference type="GO" id="GO:0045944">
    <property type="term" value="P:positive regulation of transcription by RNA polymerase II"/>
    <property type="evidence" value="ECO:0007669"/>
    <property type="project" value="TreeGrafter"/>
</dbReference>
<keyword evidence="5" id="KW-0804">Transcription</keyword>
<sequence length="862" mass="99806">MENNGKVHKRNRISFSCISCRKRKSKCDKLKPTCTKCNQLNVPCVYDAEHQPAPRKPTKGAELIHELQKELDYWKTRAQEVGTTEKLPVLSKNEFIWNSAFAPEILDLPINICTFHDKLIIHKQMKYYHKPFSTLALLQRDPFLNILTGSLYGSTFTDLHIKSKIRQTGVILQEPESVEKPVHTFLEKIISKTLTERKKITNTTDPTILFASSFILEDCAEEDYPPVLRLLIDEIEQNLPDIEAITFYMSTFYKTIYPMFPYLNVTQFEGILDIILVRNGSRYRINLGSSSLRIKLEMLCIMMAALLLTYTSLTIKIDDSTVIPATYDIFEKNRVTENVLVCCERCLCLLNSSLFTNENVLCCLLYLKVIENLRPEIGDMVISQELIITLSSISEMSLVIGLHKDPGFYVQLKDSRIIDRSIQNYRRKMWLNVVAFTSHMLLTNGSDGRITLDHLICFDKTRNGNYLSIVKEQMTQADTFDFIHHDILYKQYQVTVSLSELVSESSHLYKTTTIRRLLELHRRSKTILESNFPLSSLKNNDVNVNTTTENDEYYKTKITGLRPELGVISYNSDYVRKWKTFEVHIMARIVYLNICWGVCNFFETQERDTIPRYMKLFELYLIESHTECFELAKLAINYMTEEYDPGIAKNFHYSSDMSVVTLLVRLYLFLTSSILRCQKAEDHLTISPTSSSPDILKVRQAKDIMLKLLRNLVRISNKRLAHIYLTCQKANCLFEYIIHVIDIGKLSELSERFWNYYLEAKSIPQTISNNVLFKWGLDVEESKDLKQYLNKINAYNSLDDGFYDRIHEAALKISTPKEDASSTAQQSDEQIFTNPNAEDILDFFDTFSMNSFEGASVIYPSL</sequence>
<dbReference type="OrthoDB" id="2943660at2759"/>
<evidence type="ECO:0000256" key="2">
    <source>
        <dbReference type="ARBA" id="ARBA00022833"/>
    </source>
</evidence>
<keyword evidence="3" id="KW-0805">Transcription regulation</keyword>
<feature type="domain" description="Zn(2)-C6 fungal-type" evidence="7">
    <location>
        <begin position="16"/>
        <end position="46"/>
    </location>
</feature>
<dbReference type="GO" id="GO:0005634">
    <property type="term" value="C:nucleus"/>
    <property type="evidence" value="ECO:0007669"/>
    <property type="project" value="TreeGrafter"/>
</dbReference>
<dbReference type="InterPro" id="IPR001138">
    <property type="entry name" value="Zn2Cys6_DnaBD"/>
</dbReference>
<dbReference type="Proteomes" id="UP000065495">
    <property type="component" value="Chromosome 8"/>
</dbReference>
<dbReference type="GeneID" id="34718387"/>
<dbReference type="GO" id="GO:0000978">
    <property type="term" value="F:RNA polymerase II cis-regulatory region sequence-specific DNA binding"/>
    <property type="evidence" value="ECO:0007669"/>
    <property type="project" value="TreeGrafter"/>
</dbReference>
<dbReference type="InterPro" id="IPR036864">
    <property type="entry name" value="Zn2-C6_fun-type_DNA-bd_sf"/>
</dbReference>
<dbReference type="KEGG" id="kmx:KLMA_80190"/>
<evidence type="ECO:0000256" key="3">
    <source>
        <dbReference type="ARBA" id="ARBA00023015"/>
    </source>
</evidence>
<dbReference type="VEuPathDB" id="FungiDB:KLMA_80190"/>
<dbReference type="PANTHER" id="PTHR31069:SF29">
    <property type="entry name" value="OLEATE-ACTIVATED TRANSCRIPTION FACTOR 1-RELATED"/>
    <property type="match status" value="1"/>
</dbReference>
<gene>
    <name evidence="8" type="primary">RDS1</name>
    <name evidence="8" type="ORF">KLMA_80190</name>
</gene>
<dbReference type="SMART" id="SM00066">
    <property type="entry name" value="GAL4"/>
    <property type="match status" value="1"/>
</dbReference>
<dbReference type="PANTHER" id="PTHR31069">
    <property type="entry name" value="OLEATE-ACTIVATED TRANSCRIPTION FACTOR 1-RELATED"/>
    <property type="match status" value="1"/>
</dbReference>
<keyword evidence="4" id="KW-0238">DNA-binding</keyword>
<protein>
    <submittedName>
        <fullName evidence="8">Uncharacterized transcriptional regulatory protein YCR106W</fullName>
    </submittedName>
</protein>